<comment type="caution">
    <text evidence="7">The sequence shown here is derived from an EMBL/GenBank/DDBJ whole genome shotgun (WGS) entry which is preliminary data.</text>
</comment>
<sequence>MHVRMQGNMQYVFHDVCLIQIITYFYGWYTVLETLDPWCLPDKKLVVPRENPLITTVEEVYLKNYIYREPINILEELNDQIHETLATVIPNREKTSDDLKAQFASLPSGYLKESNEGKKPENLEKNRYPNILPYDENRVKLHKTLGDEHRSTDYINASYVQCFDNPKEYIVTQNPTEKTFTDFWRMIWQEKVEYIVMISHKDEKYYCYWPQTDCQMRCDGMEIYSPKVSSYEFYEHRMLVLQRFGESRKLNHLHFNTWSNNFLSSHVFAEFMNDLLSIPHHSVPVVFHCLGGLGRSATLVLCDIALREVASSGLFNLFETTKRLRNSRADMVQNLKQYQLVHLIIYENLNYRNDAIELNQDYEAYCNKLFEDNTIKKMWSKLLEHREWMFRALTPYTACSDEPKKNRYQNDNKLLPVEHSRVTLQVSPDAESDYIHAMYVVDYKQKENYIVAQQPLRNTLSDFWLMVIQNQVEVIINLNELNCTNSNDCSYFPTNHNKAIKTNIKEVTIELDTIKEYRYYNKFTLKINGLKLKKTPSVFNVKKWPKIKGVPDSTDLMLDIWDAIRKENSQGGRILFCCE</sequence>
<protein>
    <recommendedName>
        <fullName evidence="2">protein-tyrosine-phosphatase</fullName>
        <ecNumber evidence="2">3.1.3.48</ecNumber>
    </recommendedName>
</protein>
<gene>
    <name evidence="7" type="ORF">GEV33_003785</name>
</gene>
<dbReference type="PANTHER" id="PTHR19134:SF562">
    <property type="entry name" value="PROTEIN-TYROSINE-PHOSPHATASE"/>
    <property type="match status" value="1"/>
</dbReference>
<feature type="domain" description="Tyrosine-protein phosphatase" evidence="5">
    <location>
        <begin position="99"/>
        <end position="348"/>
    </location>
</feature>
<dbReference type="PROSITE" id="PS50056">
    <property type="entry name" value="TYR_PHOSPHATASE_2"/>
    <property type="match status" value="1"/>
</dbReference>
<dbReference type="SUPFAM" id="SSF52799">
    <property type="entry name" value="(Phosphotyrosine protein) phosphatases II"/>
    <property type="match status" value="2"/>
</dbReference>
<dbReference type="InterPro" id="IPR000387">
    <property type="entry name" value="Tyr_Pase_dom"/>
</dbReference>
<evidence type="ECO:0000256" key="3">
    <source>
        <dbReference type="ARBA" id="ARBA00022801"/>
    </source>
</evidence>
<dbReference type="SMART" id="SM00194">
    <property type="entry name" value="PTPc"/>
    <property type="match status" value="2"/>
</dbReference>
<evidence type="ECO:0000256" key="4">
    <source>
        <dbReference type="ARBA" id="ARBA00022912"/>
    </source>
</evidence>
<dbReference type="EC" id="3.1.3.48" evidence="2"/>
<reference evidence="7" key="2">
    <citation type="submission" date="2021-08" db="EMBL/GenBank/DDBJ databases">
        <authorList>
            <person name="Eriksson T."/>
        </authorList>
    </citation>
    <scope>NUCLEOTIDE SEQUENCE</scope>
    <source>
        <strain evidence="7">Stoneville</strain>
        <tissue evidence="7">Whole head</tissue>
    </source>
</reference>
<dbReference type="GO" id="GO:0008045">
    <property type="term" value="P:motor neuron axon guidance"/>
    <property type="evidence" value="ECO:0007669"/>
    <property type="project" value="TreeGrafter"/>
</dbReference>
<dbReference type="EMBL" id="JABDTM020015955">
    <property type="protein sequence ID" value="KAH0819005.1"/>
    <property type="molecule type" value="Genomic_DNA"/>
</dbReference>
<dbReference type="InterPro" id="IPR016130">
    <property type="entry name" value="Tyr_Pase_AS"/>
</dbReference>
<proteinExistence type="inferred from homology"/>
<keyword evidence="8" id="KW-1185">Reference proteome</keyword>
<dbReference type="SMART" id="SM00404">
    <property type="entry name" value="PTPc_motif"/>
    <property type="match status" value="1"/>
</dbReference>
<dbReference type="PRINTS" id="PR00700">
    <property type="entry name" value="PRTYPHPHTASE"/>
</dbReference>
<evidence type="ECO:0000313" key="8">
    <source>
        <dbReference type="Proteomes" id="UP000719412"/>
    </source>
</evidence>
<dbReference type="PANTHER" id="PTHR19134">
    <property type="entry name" value="RECEPTOR-TYPE TYROSINE-PROTEIN PHOSPHATASE"/>
    <property type="match status" value="1"/>
</dbReference>
<name>A0A8J6LF20_TENMO</name>
<reference evidence="7" key="1">
    <citation type="journal article" date="2020" name="J Insects Food Feed">
        <title>The yellow mealworm (Tenebrio molitor) genome: a resource for the emerging insects as food and feed industry.</title>
        <authorList>
            <person name="Eriksson T."/>
            <person name="Andere A."/>
            <person name="Kelstrup H."/>
            <person name="Emery V."/>
            <person name="Picard C."/>
        </authorList>
    </citation>
    <scope>NUCLEOTIDE SEQUENCE</scope>
    <source>
        <strain evidence="7">Stoneville</strain>
        <tissue evidence="7">Whole head</tissue>
    </source>
</reference>
<organism evidence="7 8">
    <name type="scientific">Tenebrio molitor</name>
    <name type="common">Yellow mealworm beetle</name>
    <dbReference type="NCBI Taxonomy" id="7067"/>
    <lineage>
        <taxon>Eukaryota</taxon>
        <taxon>Metazoa</taxon>
        <taxon>Ecdysozoa</taxon>
        <taxon>Arthropoda</taxon>
        <taxon>Hexapoda</taxon>
        <taxon>Insecta</taxon>
        <taxon>Pterygota</taxon>
        <taxon>Neoptera</taxon>
        <taxon>Endopterygota</taxon>
        <taxon>Coleoptera</taxon>
        <taxon>Polyphaga</taxon>
        <taxon>Cucujiformia</taxon>
        <taxon>Tenebrionidae</taxon>
        <taxon>Tenebrio</taxon>
    </lineage>
</organism>
<dbReference type="AlphaFoldDB" id="A0A8J6LF20"/>
<dbReference type="PROSITE" id="PS50055">
    <property type="entry name" value="TYR_PHOSPHATASE_PTP"/>
    <property type="match status" value="2"/>
</dbReference>
<dbReference type="InterPro" id="IPR050348">
    <property type="entry name" value="Protein-Tyr_Phosphatase"/>
</dbReference>
<dbReference type="CDD" id="cd00047">
    <property type="entry name" value="PTPc"/>
    <property type="match status" value="1"/>
</dbReference>
<dbReference type="InterPro" id="IPR029021">
    <property type="entry name" value="Prot-tyrosine_phosphatase-like"/>
</dbReference>
<feature type="domain" description="Tyrosine specific protein phosphatases" evidence="6">
    <location>
        <begin position="266"/>
        <end position="339"/>
    </location>
</feature>
<dbReference type="GO" id="GO:0004725">
    <property type="term" value="F:protein tyrosine phosphatase activity"/>
    <property type="evidence" value="ECO:0007669"/>
    <property type="project" value="UniProtKB-EC"/>
</dbReference>
<evidence type="ECO:0000259" key="6">
    <source>
        <dbReference type="PROSITE" id="PS50056"/>
    </source>
</evidence>
<feature type="domain" description="Tyrosine-protein phosphatase" evidence="5">
    <location>
        <begin position="404"/>
        <end position="579"/>
    </location>
</feature>
<dbReference type="Pfam" id="PF00102">
    <property type="entry name" value="Y_phosphatase"/>
    <property type="match status" value="2"/>
</dbReference>
<keyword evidence="4" id="KW-0904">Protein phosphatase</keyword>
<dbReference type="Gene3D" id="3.90.190.10">
    <property type="entry name" value="Protein tyrosine phosphatase superfamily"/>
    <property type="match status" value="2"/>
</dbReference>
<accession>A0A8J6LF20</accession>
<evidence type="ECO:0000256" key="1">
    <source>
        <dbReference type="ARBA" id="ARBA00009580"/>
    </source>
</evidence>
<dbReference type="InterPro" id="IPR003595">
    <property type="entry name" value="Tyr_Pase_cat"/>
</dbReference>
<dbReference type="PROSITE" id="PS00383">
    <property type="entry name" value="TYR_PHOSPHATASE_1"/>
    <property type="match status" value="1"/>
</dbReference>
<dbReference type="Proteomes" id="UP000719412">
    <property type="component" value="Unassembled WGS sequence"/>
</dbReference>
<evidence type="ECO:0000256" key="2">
    <source>
        <dbReference type="ARBA" id="ARBA00013064"/>
    </source>
</evidence>
<comment type="similarity">
    <text evidence="1">Belongs to the protein-tyrosine phosphatase family.</text>
</comment>
<dbReference type="InterPro" id="IPR000242">
    <property type="entry name" value="PTP_cat"/>
</dbReference>
<keyword evidence="3" id="KW-0378">Hydrolase</keyword>
<evidence type="ECO:0000313" key="7">
    <source>
        <dbReference type="EMBL" id="KAH0819005.1"/>
    </source>
</evidence>
<evidence type="ECO:0000259" key="5">
    <source>
        <dbReference type="PROSITE" id="PS50055"/>
    </source>
</evidence>